<dbReference type="EMBL" id="JAJEQR010000021">
    <property type="protein sequence ID" value="MCC2231029.1"/>
    <property type="molecule type" value="Genomic_DNA"/>
</dbReference>
<dbReference type="SUPFAM" id="SSF54862">
    <property type="entry name" value="4Fe-4S ferredoxins"/>
    <property type="match status" value="1"/>
</dbReference>
<dbReference type="PROSITE" id="PS51379">
    <property type="entry name" value="4FE4S_FER_2"/>
    <property type="match status" value="2"/>
</dbReference>
<dbReference type="RefSeq" id="WP_308453565.1">
    <property type="nucleotide sequence ID" value="NZ_JAJEQR010000021.1"/>
</dbReference>
<dbReference type="Proteomes" id="UP001198182">
    <property type="component" value="Unassembled WGS sequence"/>
</dbReference>
<keyword evidence="2" id="KW-0408">Iron</keyword>
<dbReference type="PROSITE" id="PS00198">
    <property type="entry name" value="4FE4S_FER_1"/>
    <property type="match status" value="1"/>
</dbReference>
<gene>
    <name evidence="5" type="ORF">LKD81_08460</name>
</gene>
<dbReference type="AlphaFoldDB" id="A0AAE3EA67"/>
<feature type="domain" description="4Fe-4S ferredoxin-type" evidence="4">
    <location>
        <begin position="51"/>
        <end position="82"/>
    </location>
</feature>
<organism evidence="5 6">
    <name type="scientific">Hominifimenecus microfluidus</name>
    <dbReference type="NCBI Taxonomy" id="2885348"/>
    <lineage>
        <taxon>Bacteria</taxon>
        <taxon>Bacillati</taxon>
        <taxon>Bacillota</taxon>
        <taxon>Clostridia</taxon>
        <taxon>Lachnospirales</taxon>
        <taxon>Lachnospiraceae</taxon>
        <taxon>Hominifimenecus</taxon>
    </lineage>
</organism>
<dbReference type="InterPro" id="IPR017900">
    <property type="entry name" value="4Fe4S_Fe_S_CS"/>
</dbReference>
<evidence type="ECO:0000313" key="6">
    <source>
        <dbReference type="Proteomes" id="UP001198182"/>
    </source>
</evidence>
<reference evidence="5" key="1">
    <citation type="submission" date="2021-10" db="EMBL/GenBank/DDBJ databases">
        <title>Anaerobic single-cell dispensing facilitates the cultivation of human gut bacteria.</title>
        <authorList>
            <person name="Afrizal A."/>
        </authorList>
    </citation>
    <scope>NUCLEOTIDE SEQUENCE</scope>
    <source>
        <strain evidence="5">CLA-AA-H215</strain>
    </source>
</reference>
<evidence type="ECO:0000256" key="3">
    <source>
        <dbReference type="ARBA" id="ARBA00023014"/>
    </source>
</evidence>
<proteinExistence type="predicted"/>
<evidence type="ECO:0000256" key="1">
    <source>
        <dbReference type="ARBA" id="ARBA00022723"/>
    </source>
</evidence>
<dbReference type="Gene3D" id="3.30.70.20">
    <property type="match status" value="1"/>
</dbReference>
<accession>A0AAE3EA67</accession>
<evidence type="ECO:0000256" key="2">
    <source>
        <dbReference type="ARBA" id="ARBA00023004"/>
    </source>
</evidence>
<protein>
    <submittedName>
        <fullName evidence="5">4Fe-4S ferredoxin</fullName>
    </submittedName>
</protein>
<evidence type="ECO:0000313" key="5">
    <source>
        <dbReference type="EMBL" id="MCC2231029.1"/>
    </source>
</evidence>
<keyword evidence="6" id="KW-1185">Reference proteome</keyword>
<evidence type="ECO:0000259" key="4">
    <source>
        <dbReference type="PROSITE" id="PS51379"/>
    </source>
</evidence>
<keyword evidence="1" id="KW-0479">Metal-binding</keyword>
<dbReference type="Pfam" id="PF12838">
    <property type="entry name" value="Fer4_7"/>
    <property type="match status" value="1"/>
</dbReference>
<dbReference type="GO" id="GO:0046872">
    <property type="term" value="F:metal ion binding"/>
    <property type="evidence" value="ECO:0007669"/>
    <property type="project" value="UniProtKB-KW"/>
</dbReference>
<sequence length="98" mass="10856">MSKEREQDWKVSVIPCSATPLIFDESLCVGCNTCANICQCDIMIPNPEKGKHPIVAFPGECYYCGACVMVCPRPGAIDLQHPVMNRAKFVPVKEEPKQ</sequence>
<dbReference type="GO" id="GO:0051536">
    <property type="term" value="F:iron-sulfur cluster binding"/>
    <property type="evidence" value="ECO:0007669"/>
    <property type="project" value="UniProtKB-KW"/>
</dbReference>
<keyword evidence="3" id="KW-0411">Iron-sulfur</keyword>
<comment type="caution">
    <text evidence="5">The sequence shown here is derived from an EMBL/GenBank/DDBJ whole genome shotgun (WGS) entry which is preliminary data.</text>
</comment>
<dbReference type="InterPro" id="IPR017896">
    <property type="entry name" value="4Fe4S_Fe-S-bd"/>
</dbReference>
<name>A0AAE3EA67_9FIRM</name>
<feature type="domain" description="4Fe-4S ferredoxin-type" evidence="4">
    <location>
        <begin position="19"/>
        <end position="48"/>
    </location>
</feature>